<gene>
    <name evidence="1" type="ORF">LCGC14_1415000</name>
</gene>
<accession>A0A0F9MUT9</accession>
<sequence length="86" mass="9827">MIELDKRLMATMEPIVVSVPLLELLVIREAGRRAEETIRKAERSLKLLGHQLPRDRELALEARAILQAYINTPTTEDTEDTENAYP</sequence>
<reference evidence="1" key="1">
    <citation type="journal article" date="2015" name="Nature">
        <title>Complex archaea that bridge the gap between prokaryotes and eukaryotes.</title>
        <authorList>
            <person name="Spang A."/>
            <person name="Saw J.H."/>
            <person name="Jorgensen S.L."/>
            <person name="Zaremba-Niedzwiedzka K."/>
            <person name="Martijn J."/>
            <person name="Lind A.E."/>
            <person name="van Eijk R."/>
            <person name="Schleper C."/>
            <person name="Guy L."/>
            <person name="Ettema T.J."/>
        </authorList>
    </citation>
    <scope>NUCLEOTIDE SEQUENCE</scope>
</reference>
<name>A0A0F9MUT9_9ZZZZ</name>
<organism evidence="1">
    <name type="scientific">marine sediment metagenome</name>
    <dbReference type="NCBI Taxonomy" id="412755"/>
    <lineage>
        <taxon>unclassified sequences</taxon>
        <taxon>metagenomes</taxon>
        <taxon>ecological metagenomes</taxon>
    </lineage>
</organism>
<proteinExistence type="predicted"/>
<protein>
    <submittedName>
        <fullName evidence="1">Uncharacterized protein</fullName>
    </submittedName>
</protein>
<evidence type="ECO:0000313" key="1">
    <source>
        <dbReference type="EMBL" id="KKM72987.1"/>
    </source>
</evidence>
<dbReference type="EMBL" id="LAZR01009375">
    <property type="protein sequence ID" value="KKM72987.1"/>
    <property type="molecule type" value="Genomic_DNA"/>
</dbReference>
<dbReference type="AlphaFoldDB" id="A0A0F9MUT9"/>
<comment type="caution">
    <text evidence="1">The sequence shown here is derived from an EMBL/GenBank/DDBJ whole genome shotgun (WGS) entry which is preliminary data.</text>
</comment>